<proteinExistence type="predicted"/>
<feature type="transmembrane region" description="Helical" evidence="1">
    <location>
        <begin position="41"/>
        <end position="61"/>
    </location>
</feature>
<keyword evidence="1" id="KW-1133">Transmembrane helix</keyword>
<name>A0ABV0JQF5_9CYAN</name>
<gene>
    <name evidence="2" type="ORF">NDI37_13470</name>
</gene>
<keyword evidence="1" id="KW-0812">Transmembrane</keyword>
<keyword evidence="1" id="KW-0472">Membrane</keyword>
<comment type="caution">
    <text evidence="2">The sequence shown here is derived from an EMBL/GenBank/DDBJ whole genome shotgun (WGS) entry which is preliminary data.</text>
</comment>
<evidence type="ECO:0000313" key="2">
    <source>
        <dbReference type="EMBL" id="MEP0865475.1"/>
    </source>
</evidence>
<keyword evidence="3" id="KW-1185">Reference proteome</keyword>
<sequence length="167" mass="17988">MKKNSTLGMLGVIFVITMAATGLSGVAITIALATISGSAGMMGGIAVIGITGLIAVALAKFSMEIVNQIKTQQSKVADSICKVTEEVIKDLENVPGMTFADERDFKKSRPIFTLRDKTVVRTWKNPLGVDHIFLADNNGKIIYGGFVGWIHSDGLKKAINKIRKNYT</sequence>
<organism evidence="2 3">
    <name type="scientific">Funiculus sociatus GB2-A5</name>
    <dbReference type="NCBI Taxonomy" id="2933946"/>
    <lineage>
        <taxon>Bacteria</taxon>
        <taxon>Bacillati</taxon>
        <taxon>Cyanobacteriota</taxon>
        <taxon>Cyanophyceae</taxon>
        <taxon>Coleofasciculales</taxon>
        <taxon>Coleofasciculaceae</taxon>
        <taxon>Funiculus</taxon>
    </lineage>
</organism>
<reference evidence="2 3" key="1">
    <citation type="submission" date="2022-04" db="EMBL/GenBank/DDBJ databases">
        <title>Positive selection, recombination, and allopatry shape intraspecific diversity of widespread and dominant cyanobacteria.</title>
        <authorList>
            <person name="Wei J."/>
            <person name="Shu W."/>
            <person name="Hu C."/>
        </authorList>
    </citation>
    <scope>NUCLEOTIDE SEQUENCE [LARGE SCALE GENOMIC DNA]</scope>
    <source>
        <strain evidence="2 3">GB2-A5</strain>
    </source>
</reference>
<feature type="transmembrane region" description="Helical" evidence="1">
    <location>
        <begin position="12"/>
        <end position="35"/>
    </location>
</feature>
<evidence type="ECO:0000313" key="3">
    <source>
        <dbReference type="Proteomes" id="UP001442494"/>
    </source>
</evidence>
<accession>A0ABV0JQF5</accession>
<dbReference type="EMBL" id="JAMPKK010000027">
    <property type="protein sequence ID" value="MEP0865475.1"/>
    <property type="molecule type" value="Genomic_DNA"/>
</dbReference>
<protein>
    <submittedName>
        <fullName evidence="2">Uncharacterized protein</fullName>
    </submittedName>
</protein>
<evidence type="ECO:0000256" key="1">
    <source>
        <dbReference type="SAM" id="Phobius"/>
    </source>
</evidence>
<dbReference type="Proteomes" id="UP001442494">
    <property type="component" value="Unassembled WGS sequence"/>
</dbReference>